<sequence>MISTISNPTLDPANAIYDEVIPARQPWSRVVKSGQILRIIDLQGNQAVDTLMYNAHDPSERYSAPDTIVRQGNIFITTGTKIISNEGNVMMTVINDTCGRHDTVGGACSMESNSVRYGLHKKHLHACVENYLLELSKYEMNKRDLVSNINFYMNVPVSADGSLEIVDGISEAGKIVELQAEMDVMVLISNCPQVNNPCNAYNPTPIRLVIWDNQNHA</sequence>
<dbReference type="Proteomes" id="UP000238937">
    <property type="component" value="Unassembled WGS sequence"/>
</dbReference>
<accession>A0A2T1F986</accession>
<dbReference type="RefSeq" id="WP_106312461.1">
    <property type="nucleotide sequence ID" value="NZ_PVWO01000622.1"/>
</dbReference>
<evidence type="ECO:0000259" key="1">
    <source>
        <dbReference type="Pfam" id="PF09347"/>
    </source>
</evidence>
<name>A0A2T1F986_9CYAN</name>
<dbReference type="PANTHER" id="PTHR31527:SF0">
    <property type="entry name" value="RE64534P"/>
    <property type="match status" value="1"/>
</dbReference>
<evidence type="ECO:0000313" key="2">
    <source>
        <dbReference type="EMBL" id="PSB41565.1"/>
    </source>
</evidence>
<dbReference type="EMBL" id="PVWO01000622">
    <property type="protein sequence ID" value="PSB41565.1"/>
    <property type="molecule type" value="Genomic_DNA"/>
</dbReference>
<proteinExistence type="predicted"/>
<dbReference type="Pfam" id="PF09347">
    <property type="entry name" value="DUF1989"/>
    <property type="match status" value="1"/>
</dbReference>
<evidence type="ECO:0000313" key="3">
    <source>
        <dbReference type="Proteomes" id="UP000238937"/>
    </source>
</evidence>
<comment type="caution">
    <text evidence="2">The sequence shown here is derived from an EMBL/GenBank/DDBJ whole genome shotgun (WGS) entry which is preliminary data.</text>
</comment>
<reference evidence="2 3" key="1">
    <citation type="submission" date="2018-03" db="EMBL/GenBank/DDBJ databases">
        <title>The ancient ancestry and fast evolution of plastids.</title>
        <authorList>
            <person name="Moore K.R."/>
            <person name="Magnabosco C."/>
            <person name="Momper L."/>
            <person name="Gold D.A."/>
            <person name="Bosak T."/>
            <person name="Fournier G.P."/>
        </authorList>
    </citation>
    <scope>NUCLEOTIDE SEQUENCE [LARGE SCALE GENOMIC DNA]</scope>
    <source>
        <strain evidence="2 3">CCALA 037</strain>
    </source>
</reference>
<gene>
    <name evidence="2" type="ORF">C7B77_27295</name>
</gene>
<dbReference type="InterPro" id="IPR018959">
    <property type="entry name" value="DUF1989"/>
</dbReference>
<dbReference type="OrthoDB" id="9772660at2"/>
<dbReference type="InterPro" id="IPR017791">
    <property type="entry name" value="UAAP2"/>
</dbReference>
<protein>
    <submittedName>
        <fullName evidence="2">Urea carboxylase</fullName>
    </submittedName>
</protein>
<dbReference type="AlphaFoldDB" id="A0A2T1F986"/>
<organism evidence="2 3">
    <name type="scientific">Chamaesiphon polymorphus CCALA 037</name>
    <dbReference type="NCBI Taxonomy" id="2107692"/>
    <lineage>
        <taxon>Bacteria</taxon>
        <taxon>Bacillati</taxon>
        <taxon>Cyanobacteriota</taxon>
        <taxon>Cyanophyceae</taxon>
        <taxon>Gomontiellales</taxon>
        <taxon>Chamaesiphonaceae</taxon>
        <taxon>Chamaesiphon</taxon>
    </lineage>
</organism>
<dbReference type="PANTHER" id="PTHR31527">
    <property type="entry name" value="RE64534P"/>
    <property type="match status" value="1"/>
</dbReference>
<feature type="domain" description="DUF1989" evidence="1">
    <location>
        <begin position="19"/>
        <end position="184"/>
    </location>
</feature>
<dbReference type="NCBIfam" id="TIGR03424">
    <property type="entry name" value="urea_degr_1"/>
    <property type="match status" value="1"/>
</dbReference>
<keyword evidence="3" id="KW-1185">Reference proteome</keyword>